<reference evidence="2" key="1">
    <citation type="thesis" date="2020" institute="ProQuest LLC" country="789 East Eisenhower Parkway, Ann Arbor, MI, USA">
        <title>Comparative Genomics and Chromosome Evolution.</title>
        <authorList>
            <person name="Mudd A.B."/>
        </authorList>
    </citation>
    <scope>NUCLEOTIDE SEQUENCE</scope>
    <source>
        <strain evidence="2">1538</strain>
        <tissue evidence="2">Blood</tissue>
    </source>
</reference>
<proteinExistence type="predicted"/>
<name>A0AAV3B6Z4_PYXAD</name>
<keyword evidence="1" id="KW-0812">Transmembrane</keyword>
<dbReference type="AlphaFoldDB" id="A0AAV3B6Z4"/>
<sequence length="94" mass="10584">MYYVPFVCVHVWQTHGESSSDIDLPICHFTKKAYFTGITMSGSKQNNKQGYVSSTNTFSEYIYFIWVNKLGGIAACTISFLNVTIPQRISLSSN</sequence>
<dbReference type="Proteomes" id="UP001181693">
    <property type="component" value="Unassembled WGS sequence"/>
</dbReference>
<keyword evidence="1" id="KW-1133">Transmembrane helix</keyword>
<comment type="caution">
    <text evidence="2">The sequence shown here is derived from an EMBL/GenBank/DDBJ whole genome shotgun (WGS) entry which is preliminary data.</text>
</comment>
<keyword evidence="1" id="KW-0472">Membrane</keyword>
<feature type="transmembrane region" description="Helical" evidence="1">
    <location>
        <begin position="61"/>
        <end position="85"/>
    </location>
</feature>
<accession>A0AAV3B6Z4</accession>
<organism evidence="2 3">
    <name type="scientific">Pyxicephalus adspersus</name>
    <name type="common">African bullfrog</name>
    <dbReference type="NCBI Taxonomy" id="30357"/>
    <lineage>
        <taxon>Eukaryota</taxon>
        <taxon>Metazoa</taxon>
        <taxon>Chordata</taxon>
        <taxon>Craniata</taxon>
        <taxon>Vertebrata</taxon>
        <taxon>Euteleostomi</taxon>
        <taxon>Amphibia</taxon>
        <taxon>Batrachia</taxon>
        <taxon>Anura</taxon>
        <taxon>Neobatrachia</taxon>
        <taxon>Ranoidea</taxon>
        <taxon>Pyxicephalidae</taxon>
        <taxon>Pyxicephalinae</taxon>
        <taxon>Pyxicephalus</taxon>
    </lineage>
</organism>
<gene>
    <name evidence="2" type="ORF">GDO54_006874</name>
</gene>
<keyword evidence="3" id="KW-1185">Reference proteome</keyword>
<evidence type="ECO:0000313" key="2">
    <source>
        <dbReference type="EMBL" id="DBA30953.1"/>
    </source>
</evidence>
<dbReference type="EMBL" id="DYDO01000002">
    <property type="protein sequence ID" value="DBA30953.1"/>
    <property type="molecule type" value="Genomic_DNA"/>
</dbReference>
<protein>
    <submittedName>
        <fullName evidence="2">Uncharacterized protein</fullName>
    </submittedName>
</protein>
<evidence type="ECO:0000256" key="1">
    <source>
        <dbReference type="SAM" id="Phobius"/>
    </source>
</evidence>
<evidence type="ECO:0000313" key="3">
    <source>
        <dbReference type="Proteomes" id="UP001181693"/>
    </source>
</evidence>